<keyword evidence="2" id="KW-1185">Reference proteome</keyword>
<evidence type="ECO:0000313" key="1">
    <source>
        <dbReference type="EMBL" id="EAW31839.1"/>
    </source>
</evidence>
<dbReference type="STRING" id="247633.GP2143_05295"/>
<organism evidence="1 2">
    <name type="scientific">marine gamma proteobacterium HTCC2143</name>
    <dbReference type="NCBI Taxonomy" id="247633"/>
    <lineage>
        <taxon>Bacteria</taxon>
        <taxon>Pseudomonadati</taxon>
        <taxon>Pseudomonadota</taxon>
        <taxon>Gammaproteobacteria</taxon>
        <taxon>Cellvibrionales</taxon>
        <taxon>Spongiibacteraceae</taxon>
        <taxon>BD1-7 clade</taxon>
    </lineage>
</organism>
<dbReference type="eggNOG" id="COG2130">
    <property type="taxonomic scope" value="Bacteria"/>
</dbReference>
<reference evidence="1 2" key="1">
    <citation type="journal article" date="2010" name="J. Bacteriol.">
        <title>Genome sequence of the oligotrophic marine Gammaproteobacterium HTCC2143, isolated from the Oregon Coast.</title>
        <authorList>
            <person name="Oh H.M."/>
            <person name="Kang I."/>
            <person name="Ferriera S."/>
            <person name="Giovannoni S.J."/>
            <person name="Cho J.C."/>
        </authorList>
    </citation>
    <scope>NUCLEOTIDE SEQUENCE [LARGE SCALE GENOMIC DNA]</scope>
    <source>
        <strain evidence="1 2">HTCC2143</strain>
    </source>
</reference>
<sequence>MSSTLSVSTLEVRKDNWADTRINTQVLSQELNENEVLFKVDRQALTANNISYASGGDMLDYWGFFPTDDGWGRIPAMGWGVVIASAHPLIKVGERTWGFYPYSSHHKILAGNVSETSFSDLSAHRENHAPIYSQFDRSTGNPIYDVAREDQDSLLRGLFLTSWLVEDFIDVNNAFGSQSCLITSASSKTSIALAYCVKQRGKLRSVGITSAGNVAFCQSLDCYDAVVSYDQLAELNPTQPVVMVDMAGNAKVISELHHHFGEQMMYSCRIGATHYSKMGSPKDLPGAKPVFFFAPTHRETRSEALGMETFTKLMWSSFSGFREFCDRWMTVERSYGANAVTATYQSVLAGKVDPASGQIVSMWDD</sequence>
<protein>
    <recommendedName>
        <fullName evidence="3">DUF2855 family protein</fullName>
    </recommendedName>
</protein>
<name>A0YBA9_9GAMM</name>
<dbReference type="Pfam" id="PF11017">
    <property type="entry name" value="DUF2855"/>
    <property type="match status" value="1"/>
</dbReference>
<gene>
    <name evidence="1" type="ORF">GP2143_05295</name>
</gene>
<evidence type="ECO:0000313" key="2">
    <source>
        <dbReference type="Proteomes" id="UP000004931"/>
    </source>
</evidence>
<dbReference type="InterPro" id="IPR021276">
    <property type="entry name" value="DUF2855"/>
</dbReference>
<dbReference type="OrthoDB" id="8953110at2"/>
<comment type="caution">
    <text evidence="1">The sequence shown here is derived from an EMBL/GenBank/DDBJ whole genome shotgun (WGS) entry which is preliminary data.</text>
</comment>
<dbReference type="AlphaFoldDB" id="A0YBA9"/>
<proteinExistence type="predicted"/>
<dbReference type="EMBL" id="AAVT01000002">
    <property type="protein sequence ID" value="EAW31839.1"/>
    <property type="molecule type" value="Genomic_DNA"/>
</dbReference>
<accession>A0YBA9</accession>
<evidence type="ECO:0008006" key="3">
    <source>
        <dbReference type="Google" id="ProtNLM"/>
    </source>
</evidence>
<dbReference type="Proteomes" id="UP000004931">
    <property type="component" value="Unassembled WGS sequence"/>
</dbReference>